<name>A0A813BQH5_9DINO</name>
<feature type="non-terminal residue" evidence="1">
    <location>
        <position position="265"/>
    </location>
</feature>
<dbReference type="EMBL" id="CAJNJA010073625">
    <property type="protein sequence ID" value="CAE7910263.1"/>
    <property type="molecule type" value="Genomic_DNA"/>
</dbReference>
<evidence type="ECO:0000313" key="2">
    <source>
        <dbReference type="Proteomes" id="UP000601435"/>
    </source>
</evidence>
<organism evidence="1 2">
    <name type="scientific">Symbiodinium necroappetens</name>
    <dbReference type="NCBI Taxonomy" id="1628268"/>
    <lineage>
        <taxon>Eukaryota</taxon>
        <taxon>Sar</taxon>
        <taxon>Alveolata</taxon>
        <taxon>Dinophyceae</taxon>
        <taxon>Suessiales</taxon>
        <taxon>Symbiodiniaceae</taxon>
        <taxon>Symbiodinium</taxon>
    </lineage>
</organism>
<dbReference type="Pfam" id="PF25675">
    <property type="entry name" value="Phage_nozzle"/>
    <property type="match status" value="1"/>
</dbReference>
<proteinExistence type="predicted"/>
<feature type="non-terminal residue" evidence="1">
    <location>
        <position position="1"/>
    </location>
</feature>
<gene>
    <name evidence="1" type="ORF">SNEC2469_LOCUS30963</name>
</gene>
<protein>
    <submittedName>
        <fullName evidence="1">Uncharacterized protein</fullName>
    </submittedName>
</protein>
<dbReference type="InterPro" id="IPR058003">
    <property type="entry name" value="Phage_gp12"/>
</dbReference>
<reference evidence="1" key="1">
    <citation type="submission" date="2021-02" db="EMBL/GenBank/DDBJ databases">
        <authorList>
            <person name="Dougan E. K."/>
            <person name="Rhodes N."/>
            <person name="Thang M."/>
            <person name="Chan C."/>
        </authorList>
    </citation>
    <scope>NUCLEOTIDE SEQUENCE</scope>
</reference>
<keyword evidence="2" id="KW-1185">Reference proteome</keyword>
<dbReference type="AlphaFoldDB" id="A0A813BQH5"/>
<dbReference type="Proteomes" id="UP000601435">
    <property type="component" value="Unassembled WGS sequence"/>
</dbReference>
<accession>A0A813BQH5</accession>
<sequence length="265" mass="30046">NTPTLAYIYQWFNNGPDRVQSAWNKWTFPSTTRALWMGMQGSKVYLMVSWGSTYSLEVIDTEYEGDEDLGIPLRADHRVNEDYISATGEGYVDVTLPYEVPEAKRDNFVSYYRVNDDGTGEQRGQLLETEWQSSTVIRVYTDVASPRLWVGSKIKSYRELPKVYITDQQGAAVLMDGLSIASLKVSHTNSTAYKVQVFVVGDEEVTAESEFSARISGDPEVVNNRVPVESSGEFDIRVGYGTEECRIRLLNDTIYPSSWDSLRYM</sequence>
<comment type="caution">
    <text evidence="1">The sequence shown here is derived from an EMBL/GenBank/DDBJ whole genome shotgun (WGS) entry which is preliminary data.</text>
</comment>
<evidence type="ECO:0000313" key="1">
    <source>
        <dbReference type="EMBL" id="CAE7910263.1"/>
    </source>
</evidence>